<dbReference type="PANTHER" id="PTHR35043:SF8">
    <property type="entry name" value="DUF4220 DOMAIN-CONTAINING PROTEIN"/>
    <property type="match status" value="1"/>
</dbReference>
<organism evidence="3 4">
    <name type="scientific">Fusarium kuroshium</name>
    <dbReference type="NCBI Taxonomy" id="2010991"/>
    <lineage>
        <taxon>Eukaryota</taxon>
        <taxon>Fungi</taxon>
        <taxon>Dikarya</taxon>
        <taxon>Ascomycota</taxon>
        <taxon>Pezizomycotina</taxon>
        <taxon>Sordariomycetes</taxon>
        <taxon>Hypocreomycetidae</taxon>
        <taxon>Hypocreales</taxon>
        <taxon>Nectriaceae</taxon>
        <taxon>Fusarium</taxon>
        <taxon>Fusarium solani species complex</taxon>
    </lineage>
</organism>
<comment type="caution">
    <text evidence="3">The sequence shown here is derived from an EMBL/GenBank/DDBJ whole genome shotgun (WGS) entry which is preliminary data.</text>
</comment>
<feature type="transmembrane region" description="Helical" evidence="2">
    <location>
        <begin position="534"/>
        <end position="555"/>
    </location>
</feature>
<dbReference type="OrthoDB" id="5149030at2759"/>
<keyword evidence="2" id="KW-0812">Transmembrane</keyword>
<evidence type="ECO:0000313" key="3">
    <source>
        <dbReference type="EMBL" id="RMJ13013.1"/>
    </source>
</evidence>
<dbReference type="Proteomes" id="UP000277212">
    <property type="component" value="Unassembled WGS sequence"/>
</dbReference>
<keyword evidence="2" id="KW-0472">Membrane</keyword>
<keyword evidence="2" id="KW-1133">Transmembrane helix</keyword>
<dbReference type="AlphaFoldDB" id="A0A3M2S633"/>
<evidence type="ECO:0000256" key="2">
    <source>
        <dbReference type="SAM" id="Phobius"/>
    </source>
</evidence>
<accession>A0A3M2S633</accession>
<name>A0A3M2S633_9HYPO</name>
<evidence type="ECO:0000256" key="1">
    <source>
        <dbReference type="SAM" id="MobiDB-lite"/>
    </source>
</evidence>
<keyword evidence="4" id="KW-1185">Reference proteome</keyword>
<gene>
    <name evidence="3" type="ORF">CDV36_007347</name>
</gene>
<feature type="region of interest" description="Disordered" evidence="1">
    <location>
        <begin position="227"/>
        <end position="259"/>
    </location>
</feature>
<proteinExistence type="predicted"/>
<protein>
    <submittedName>
        <fullName evidence="3">Uncharacterized protein</fullName>
    </submittedName>
</protein>
<feature type="transmembrane region" description="Helical" evidence="2">
    <location>
        <begin position="494"/>
        <end position="522"/>
    </location>
</feature>
<reference evidence="3 4" key="1">
    <citation type="submission" date="2017-06" db="EMBL/GenBank/DDBJ databases">
        <title>Comparative genomic analysis of Ambrosia Fusariam Clade fungi.</title>
        <authorList>
            <person name="Stajich J.E."/>
            <person name="Carrillo J."/>
            <person name="Kijimoto T."/>
            <person name="Eskalen A."/>
            <person name="O'Donnell K."/>
            <person name="Kasson M."/>
        </authorList>
    </citation>
    <scope>NUCLEOTIDE SEQUENCE [LARGE SCALE GENOMIC DNA]</scope>
    <source>
        <strain evidence="3">UCR3666</strain>
    </source>
</reference>
<dbReference type="EMBL" id="NKUJ01000119">
    <property type="protein sequence ID" value="RMJ13013.1"/>
    <property type="molecule type" value="Genomic_DNA"/>
</dbReference>
<feature type="transmembrane region" description="Helical" evidence="2">
    <location>
        <begin position="465"/>
        <end position="482"/>
    </location>
</feature>
<dbReference type="PANTHER" id="PTHR35043">
    <property type="entry name" value="TRANSCRIPTION FACTOR DOMAIN-CONTAINING PROTEIN"/>
    <property type="match status" value="1"/>
</dbReference>
<evidence type="ECO:0000313" key="4">
    <source>
        <dbReference type="Proteomes" id="UP000277212"/>
    </source>
</evidence>
<sequence length="565" mass="62166">MSNSSSDALKWLKLDKDGQSDIFYSSLGAIVASTLLALHLNVPPPRPEPSSGFFLKRIWEAEIVYHLRYQLSWAVMVVIAPELLVSLAFGDCRAASQGLSVFRALGRESIKDWTLVHASFANMGGIRFKMTQSGQEIPWAEIPSDLVRSMPPFWHHINTQSRPLNRALEKLQSWRLGLFEKISIIFCTVKTFLQRPFNGKGPEQTPMDGSEGGIEAIELACIASNEDESPTMQDAPDATNGDDESEEPQAGPSTANRTSIDLGQVSLPLPESPISVHDEEETLQPSTPASEPIILYLNATQIVAAQIFGILDDVPDLTTAAIEDRSKTNALMKVSSMIPLIWFAARVVVKKMTDQVISRLELASSTYILCSLLAYVLYWSKPQGIERPMDCLVEPSDTVRPVTDQDLDMLEKLGGSSFLRRNFVPPFGMDNRSVRPTEPIPTGTSLTAFASFGRNPGVLLADDDFAGTLVGVIFGGLYFLGWDSSSLSSMVERVVWRVALIAVTGSLIPYSIANGVCTTIFWDLVGPRRQGKTHVIHCLMLYGLLGVYVLGRLFMLGGMVREFFV</sequence>